<accession>A0A381YRU9</accession>
<dbReference type="InterPro" id="IPR019921">
    <property type="entry name" value="Lucif-like_OxRdtase_Rv2161c"/>
</dbReference>
<dbReference type="PANTHER" id="PTHR42847">
    <property type="entry name" value="ALKANESULFONATE MONOOXYGENASE"/>
    <property type="match status" value="1"/>
</dbReference>
<sequence>MNFGFMLPSRGPLSQPENLSVIAKRGEELGYSFMMFPDHIVMPRDVSSRYPYTNSGVFPGTDTGETMEQLTTLAFLAGQTSTIRLVTSVMVVPHRSPVATAKVLSTLDILSRGRLTVGVGTGWLEEEFQALETKPFAQRGAITDEYIQVFKELWTSESPEFDGEFCRFSNIDFEPKPVQKPHPPIWVGGEGRRAIRRAARFGDGWQPLGNNSTFPTGTAEELAVGLTRLDAELERAGRPAGALEITSRMLGYDLKKNGEASGSGHAAFAGTADEIASEVRRFQDLGVSNLVPSFHGVALMAESREAMLNDMEDLANEVMPKV</sequence>
<organism evidence="6">
    <name type="scientific">marine metagenome</name>
    <dbReference type="NCBI Taxonomy" id="408172"/>
    <lineage>
        <taxon>unclassified sequences</taxon>
        <taxon>metagenomes</taxon>
        <taxon>ecological metagenomes</taxon>
    </lineage>
</organism>
<dbReference type="InterPro" id="IPR036661">
    <property type="entry name" value="Luciferase-like_sf"/>
</dbReference>
<evidence type="ECO:0000256" key="4">
    <source>
        <dbReference type="ARBA" id="ARBA00023033"/>
    </source>
</evidence>
<evidence type="ECO:0000259" key="5">
    <source>
        <dbReference type="Pfam" id="PF00296"/>
    </source>
</evidence>
<reference evidence="6" key="1">
    <citation type="submission" date="2018-05" db="EMBL/GenBank/DDBJ databases">
        <authorList>
            <person name="Lanie J.A."/>
            <person name="Ng W.-L."/>
            <person name="Kazmierczak K.M."/>
            <person name="Andrzejewski T.M."/>
            <person name="Davidsen T.M."/>
            <person name="Wayne K.J."/>
            <person name="Tettelin H."/>
            <person name="Glass J.I."/>
            <person name="Rusch D."/>
            <person name="Podicherti R."/>
            <person name="Tsui H.-C.T."/>
            <person name="Winkler M.E."/>
        </authorList>
    </citation>
    <scope>NUCLEOTIDE SEQUENCE</scope>
</reference>
<name>A0A381YRU9_9ZZZZ</name>
<evidence type="ECO:0000313" key="6">
    <source>
        <dbReference type="EMBL" id="SVA79263.1"/>
    </source>
</evidence>
<dbReference type="NCBIfam" id="TIGR03619">
    <property type="entry name" value="F420_Rv2161c"/>
    <property type="match status" value="1"/>
</dbReference>
<dbReference type="SUPFAM" id="SSF51679">
    <property type="entry name" value="Bacterial luciferase-like"/>
    <property type="match status" value="1"/>
</dbReference>
<proteinExistence type="predicted"/>
<dbReference type="CDD" id="cd01097">
    <property type="entry name" value="Tetrahydromethanopterin_reductase"/>
    <property type="match status" value="1"/>
</dbReference>
<keyword evidence="1" id="KW-0285">Flavoprotein</keyword>
<dbReference type="InterPro" id="IPR011251">
    <property type="entry name" value="Luciferase-like_dom"/>
</dbReference>
<dbReference type="PANTHER" id="PTHR42847:SF4">
    <property type="entry name" value="ALKANESULFONATE MONOOXYGENASE-RELATED"/>
    <property type="match status" value="1"/>
</dbReference>
<dbReference type="GO" id="GO:0046306">
    <property type="term" value="P:alkanesulfonate catabolic process"/>
    <property type="evidence" value="ECO:0007669"/>
    <property type="project" value="TreeGrafter"/>
</dbReference>
<gene>
    <name evidence="6" type="ORF">METZ01_LOCUS132117</name>
</gene>
<evidence type="ECO:0000256" key="1">
    <source>
        <dbReference type="ARBA" id="ARBA00022630"/>
    </source>
</evidence>
<dbReference type="Pfam" id="PF00296">
    <property type="entry name" value="Bac_luciferase"/>
    <property type="match status" value="1"/>
</dbReference>
<keyword evidence="3" id="KW-0560">Oxidoreductase</keyword>
<dbReference type="Gene3D" id="3.20.20.30">
    <property type="entry name" value="Luciferase-like domain"/>
    <property type="match status" value="1"/>
</dbReference>
<protein>
    <recommendedName>
        <fullName evidence="5">Luciferase-like domain-containing protein</fullName>
    </recommendedName>
</protein>
<evidence type="ECO:0000256" key="2">
    <source>
        <dbReference type="ARBA" id="ARBA00022643"/>
    </source>
</evidence>
<feature type="domain" description="Luciferase-like" evidence="5">
    <location>
        <begin position="1"/>
        <end position="247"/>
    </location>
</feature>
<dbReference type="GO" id="GO:0008726">
    <property type="term" value="F:alkanesulfonate monooxygenase activity"/>
    <property type="evidence" value="ECO:0007669"/>
    <property type="project" value="TreeGrafter"/>
</dbReference>
<evidence type="ECO:0000256" key="3">
    <source>
        <dbReference type="ARBA" id="ARBA00023002"/>
    </source>
</evidence>
<dbReference type="AlphaFoldDB" id="A0A381YRU9"/>
<dbReference type="EMBL" id="UINC01018804">
    <property type="protein sequence ID" value="SVA79263.1"/>
    <property type="molecule type" value="Genomic_DNA"/>
</dbReference>
<dbReference type="InterPro" id="IPR050172">
    <property type="entry name" value="SsuD_RutA_monooxygenase"/>
</dbReference>
<keyword evidence="2" id="KW-0288">FMN</keyword>
<keyword evidence="4" id="KW-0503">Monooxygenase</keyword>